<feature type="transmembrane region" description="Helical" evidence="11">
    <location>
        <begin position="173"/>
        <end position="193"/>
    </location>
</feature>
<dbReference type="SUPFAM" id="SSF52540">
    <property type="entry name" value="P-loop containing nucleoside triphosphate hydrolases"/>
    <property type="match status" value="1"/>
</dbReference>
<evidence type="ECO:0000256" key="11">
    <source>
        <dbReference type="SAM" id="Phobius"/>
    </source>
</evidence>
<dbReference type="PROSITE" id="PS50893">
    <property type="entry name" value="ABC_TRANSPORTER_2"/>
    <property type="match status" value="1"/>
</dbReference>
<keyword evidence="4 11" id="KW-0812">Transmembrane</keyword>
<dbReference type="InterPro" id="IPR017871">
    <property type="entry name" value="ABC_transporter-like_CS"/>
</dbReference>
<dbReference type="PANTHER" id="PTHR24221">
    <property type="entry name" value="ATP-BINDING CASSETTE SUB-FAMILY B"/>
    <property type="match status" value="1"/>
</dbReference>
<evidence type="ECO:0000259" key="12">
    <source>
        <dbReference type="PROSITE" id="PS50893"/>
    </source>
</evidence>
<keyword evidence="3" id="KW-1003">Cell membrane</keyword>
<evidence type="ECO:0000256" key="7">
    <source>
        <dbReference type="ARBA" id="ARBA00022989"/>
    </source>
</evidence>
<dbReference type="InterPro" id="IPR036640">
    <property type="entry name" value="ABC1_TM_sf"/>
</dbReference>
<keyword evidence="15" id="KW-1185">Reference proteome</keyword>
<dbReference type="Gene3D" id="1.20.1560.10">
    <property type="entry name" value="ABC transporter type 1, transmembrane domain"/>
    <property type="match status" value="1"/>
</dbReference>
<name>A0A3N0EF94_9ACTN</name>
<dbReference type="FunFam" id="3.40.50.300:FF:000299">
    <property type="entry name" value="ABC transporter ATP-binding protein/permease"/>
    <property type="match status" value="1"/>
</dbReference>
<evidence type="ECO:0000256" key="8">
    <source>
        <dbReference type="ARBA" id="ARBA00023136"/>
    </source>
</evidence>
<dbReference type="InterPro" id="IPR003593">
    <property type="entry name" value="AAA+_ATPase"/>
</dbReference>
<dbReference type="GO" id="GO:0140359">
    <property type="term" value="F:ABC-type transporter activity"/>
    <property type="evidence" value="ECO:0007669"/>
    <property type="project" value="InterPro"/>
</dbReference>
<feature type="domain" description="ABC transporter" evidence="12">
    <location>
        <begin position="398"/>
        <end position="634"/>
    </location>
</feature>
<evidence type="ECO:0000256" key="9">
    <source>
        <dbReference type="ARBA" id="ARBA00061644"/>
    </source>
</evidence>
<dbReference type="PANTHER" id="PTHR24221:SF654">
    <property type="entry name" value="ATP-BINDING CASSETTE SUB-FAMILY B MEMBER 6"/>
    <property type="match status" value="1"/>
</dbReference>
<dbReference type="EMBL" id="RJMB01000003">
    <property type="protein sequence ID" value="RNL86494.1"/>
    <property type="molecule type" value="Genomic_DNA"/>
</dbReference>
<dbReference type="GO" id="GO:0034040">
    <property type="term" value="F:ATPase-coupled lipid transmembrane transporter activity"/>
    <property type="evidence" value="ECO:0007669"/>
    <property type="project" value="TreeGrafter"/>
</dbReference>
<sequence>MPSRAGWHPFVWVAFGTGGRMSQGSTRDGRAPGSPVFRRGMRVLWIAIRTEPWVCALAVLGASLHAAATVGSSRVLGHLTDTVILPAFAEGRTTAAAMAAAAALLLGIGLAKALGLGARRLFAGLMQFRMQARYRRKVARRYLRLPLSWHHRHPTGQLLSNANADVEATWQPLAPLPMTLGSVLMLAIAGVAMVLADPVLALVGFVVFPLLFVANVIFQRKISPVATRAQALRAEVSEVAHESFDGALVVKTLGREDTETARFTEAAHRLRDTQIRVGRMRGMFDPVMEGLPNLGVLAVLLVGAWRLSNGAIAPGDLVQIAYLFTLLAQPIRSFGWLLGDLPRSVVGWNRVQTVLEADGAMRYGDRRINGDTRAGVRVTARDVSFSYEDTYDGAGDGSSGRDLANAAPETAPRTTVLTDVWLDIAPGRTVAVVGPTGAGKSTLAMLLMRLVDPDSGTVTHDGVDARELERGQLAEAAALVPQSTFVFEDTVRDNITLGNGASDTDVWAALRLAHADSFVAELPEGLDTRLGERGTSLSGGQRQRLALARAVVRRPRLLLLDDATSAVDPQIEARILAGLRDTELGATVVVIAYRRATIELADEVVYMEHGRVRDRGTHEELLRRSPGYERLVTAYERAAEERATEVAGPPRRAAADGHHATHEASTTAGTRGRTGRWMGEAHPGRNDGATVDTEESV</sequence>
<feature type="transmembrane region" description="Helical" evidence="11">
    <location>
        <begin position="96"/>
        <end position="118"/>
    </location>
</feature>
<evidence type="ECO:0000256" key="4">
    <source>
        <dbReference type="ARBA" id="ARBA00022692"/>
    </source>
</evidence>
<evidence type="ECO:0000256" key="2">
    <source>
        <dbReference type="ARBA" id="ARBA00022448"/>
    </source>
</evidence>
<dbReference type="AlphaFoldDB" id="A0A3N0EF94"/>
<keyword evidence="6 14" id="KW-0067">ATP-binding</keyword>
<dbReference type="PROSITE" id="PS50929">
    <property type="entry name" value="ABC_TM1F"/>
    <property type="match status" value="1"/>
</dbReference>
<evidence type="ECO:0000313" key="14">
    <source>
        <dbReference type="EMBL" id="RNL86494.1"/>
    </source>
</evidence>
<keyword evidence="2" id="KW-0813">Transport</keyword>
<keyword evidence="7 11" id="KW-1133">Transmembrane helix</keyword>
<proteinExistence type="inferred from homology"/>
<evidence type="ECO:0000256" key="5">
    <source>
        <dbReference type="ARBA" id="ARBA00022741"/>
    </source>
</evidence>
<gene>
    <name evidence="14" type="ORF">EFW17_04640</name>
</gene>
<protein>
    <submittedName>
        <fullName evidence="14">ABC transporter ATP-binding protein</fullName>
    </submittedName>
</protein>
<dbReference type="SUPFAM" id="SSF90123">
    <property type="entry name" value="ABC transporter transmembrane region"/>
    <property type="match status" value="1"/>
</dbReference>
<dbReference type="GO" id="GO:0005886">
    <property type="term" value="C:plasma membrane"/>
    <property type="evidence" value="ECO:0007669"/>
    <property type="project" value="UniProtKB-SubCell"/>
</dbReference>
<dbReference type="PROSITE" id="PS00211">
    <property type="entry name" value="ABC_TRANSPORTER_1"/>
    <property type="match status" value="1"/>
</dbReference>
<dbReference type="SMART" id="SM00382">
    <property type="entry name" value="AAA"/>
    <property type="match status" value="1"/>
</dbReference>
<evidence type="ECO:0000259" key="13">
    <source>
        <dbReference type="PROSITE" id="PS50929"/>
    </source>
</evidence>
<comment type="subcellular location">
    <subcellularLocation>
        <location evidence="1">Cell membrane</location>
        <topology evidence="1">Multi-pass membrane protein</topology>
    </subcellularLocation>
</comment>
<evidence type="ECO:0000256" key="6">
    <source>
        <dbReference type="ARBA" id="ARBA00022840"/>
    </source>
</evidence>
<dbReference type="OrthoDB" id="9806127at2"/>
<accession>A0A3N0EF94</accession>
<feature type="transmembrane region" description="Helical" evidence="11">
    <location>
        <begin position="290"/>
        <end position="308"/>
    </location>
</feature>
<organism evidence="14 15">
    <name type="scientific">Halostreptopolyspora alba</name>
    <dbReference type="NCBI Taxonomy" id="2487137"/>
    <lineage>
        <taxon>Bacteria</taxon>
        <taxon>Bacillati</taxon>
        <taxon>Actinomycetota</taxon>
        <taxon>Actinomycetes</taxon>
        <taxon>Streptosporangiales</taxon>
        <taxon>Nocardiopsidaceae</taxon>
        <taxon>Halostreptopolyspora</taxon>
    </lineage>
</organism>
<dbReference type="InterPro" id="IPR027417">
    <property type="entry name" value="P-loop_NTPase"/>
</dbReference>
<dbReference type="InterPro" id="IPR003439">
    <property type="entry name" value="ABC_transporter-like_ATP-bd"/>
</dbReference>
<feature type="domain" description="ABC transmembrane type-1" evidence="13">
    <location>
        <begin position="56"/>
        <end position="343"/>
    </location>
</feature>
<feature type="compositionally biased region" description="Basic and acidic residues" evidence="10">
    <location>
        <begin position="653"/>
        <end position="662"/>
    </location>
</feature>
<dbReference type="GO" id="GO:0016887">
    <property type="term" value="F:ATP hydrolysis activity"/>
    <property type="evidence" value="ECO:0007669"/>
    <property type="project" value="InterPro"/>
</dbReference>
<dbReference type="Pfam" id="PF00664">
    <property type="entry name" value="ABC_membrane"/>
    <property type="match status" value="1"/>
</dbReference>
<dbReference type="Gene3D" id="3.40.50.300">
    <property type="entry name" value="P-loop containing nucleotide triphosphate hydrolases"/>
    <property type="match status" value="1"/>
</dbReference>
<comment type="caution">
    <text evidence="14">The sequence shown here is derived from an EMBL/GenBank/DDBJ whole genome shotgun (WGS) entry which is preliminary data.</text>
</comment>
<reference evidence="14 15" key="1">
    <citation type="submission" date="2018-11" db="EMBL/GenBank/DDBJ databases">
        <title>The genome draft of YIM 96095.</title>
        <authorList>
            <person name="Tang S.-K."/>
            <person name="Chunyu W.-X."/>
            <person name="Feng Y.-Z."/>
        </authorList>
    </citation>
    <scope>NUCLEOTIDE SEQUENCE [LARGE SCALE GENOMIC DNA]</scope>
    <source>
        <strain evidence="14 15">YIM 96095</strain>
    </source>
</reference>
<feature type="transmembrane region" description="Helical" evidence="11">
    <location>
        <begin position="199"/>
        <end position="218"/>
    </location>
</feature>
<evidence type="ECO:0000256" key="1">
    <source>
        <dbReference type="ARBA" id="ARBA00004651"/>
    </source>
</evidence>
<dbReference type="GO" id="GO:0005524">
    <property type="term" value="F:ATP binding"/>
    <property type="evidence" value="ECO:0007669"/>
    <property type="project" value="UniProtKB-KW"/>
</dbReference>
<dbReference type="Proteomes" id="UP000269198">
    <property type="component" value="Unassembled WGS sequence"/>
</dbReference>
<feature type="region of interest" description="Disordered" evidence="10">
    <location>
        <begin position="640"/>
        <end position="697"/>
    </location>
</feature>
<keyword evidence="8 11" id="KW-0472">Membrane</keyword>
<keyword evidence="5" id="KW-0547">Nucleotide-binding</keyword>
<dbReference type="Pfam" id="PF00005">
    <property type="entry name" value="ABC_tran"/>
    <property type="match status" value="1"/>
</dbReference>
<evidence type="ECO:0000256" key="3">
    <source>
        <dbReference type="ARBA" id="ARBA00022475"/>
    </source>
</evidence>
<comment type="similarity">
    <text evidence="9">Belongs to the ABC transporter superfamily. Lipid exporter (TC 3.A.1.106) family.</text>
</comment>
<evidence type="ECO:0000313" key="15">
    <source>
        <dbReference type="Proteomes" id="UP000269198"/>
    </source>
</evidence>
<dbReference type="InterPro" id="IPR039421">
    <property type="entry name" value="Type_1_exporter"/>
</dbReference>
<evidence type="ECO:0000256" key="10">
    <source>
        <dbReference type="SAM" id="MobiDB-lite"/>
    </source>
</evidence>
<dbReference type="InterPro" id="IPR011527">
    <property type="entry name" value="ABC1_TM_dom"/>
</dbReference>